<reference evidence="2" key="1">
    <citation type="submission" date="2019-03" db="EMBL/GenBank/DDBJ databases">
        <authorList>
            <person name="Mank J."/>
            <person name="Almeida P."/>
        </authorList>
    </citation>
    <scope>NUCLEOTIDE SEQUENCE</scope>
    <source>
        <strain evidence="2">78183</strain>
    </source>
</reference>
<dbReference type="PANTHER" id="PTHR33923:SF3">
    <property type="entry name" value="CALMODULIN BINDING PROTEIN PICBP"/>
    <property type="match status" value="1"/>
</dbReference>
<name>A0A6N2K2M9_SALVM</name>
<protein>
    <submittedName>
        <fullName evidence="2">Uncharacterized protein</fullName>
    </submittedName>
</protein>
<dbReference type="EMBL" id="CAADRP010000002">
    <property type="protein sequence ID" value="VFU21316.1"/>
    <property type="molecule type" value="Genomic_DNA"/>
</dbReference>
<feature type="compositionally biased region" description="Low complexity" evidence="1">
    <location>
        <begin position="13"/>
        <end position="32"/>
    </location>
</feature>
<proteinExistence type="predicted"/>
<dbReference type="GO" id="GO:0005516">
    <property type="term" value="F:calmodulin binding"/>
    <property type="evidence" value="ECO:0007669"/>
    <property type="project" value="InterPro"/>
</dbReference>
<feature type="region of interest" description="Disordered" evidence="1">
    <location>
        <begin position="65"/>
        <end position="109"/>
    </location>
</feature>
<dbReference type="PROSITE" id="PS51257">
    <property type="entry name" value="PROKAR_LIPOPROTEIN"/>
    <property type="match status" value="1"/>
</dbReference>
<evidence type="ECO:0000313" key="2">
    <source>
        <dbReference type="EMBL" id="VFU21316.1"/>
    </source>
</evidence>
<dbReference type="PANTHER" id="PTHR33923">
    <property type="entry name" value="CALMODULIN-BINDING PROTEIN-RELATED"/>
    <property type="match status" value="1"/>
</dbReference>
<feature type="compositionally biased region" description="Polar residues" evidence="1">
    <location>
        <begin position="71"/>
        <end position="106"/>
    </location>
</feature>
<gene>
    <name evidence="2" type="ORF">SVIM_LOCUS12667</name>
</gene>
<feature type="region of interest" description="Disordered" evidence="1">
    <location>
        <begin position="1"/>
        <end position="47"/>
    </location>
</feature>
<dbReference type="InterPro" id="IPR044681">
    <property type="entry name" value="PICBP-like"/>
</dbReference>
<organism evidence="2">
    <name type="scientific">Salix viminalis</name>
    <name type="common">Common osier</name>
    <name type="synonym">Basket willow</name>
    <dbReference type="NCBI Taxonomy" id="40686"/>
    <lineage>
        <taxon>Eukaryota</taxon>
        <taxon>Viridiplantae</taxon>
        <taxon>Streptophyta</taxon>
        <taxon>Embryophyta</taxon>
        <taxon>Tracheophyta</taxon>
        <taxon>Spermatophyta</taxon>
        <taxon>Magnoliopsida</taxon>
        <taxon>eudicotyledons</taxon>
        <taxon>Gunneridae</taxon>
        <taxon>Pentapetalae</taxon>
        <taxon>rosids</taxon>
        <taxon>fabids</taxon>
        <taxon>Malpighiales</taxon>
        <taxon>Salicaceae</taxon>
        <taxon>Saliceae</taxon>
        <taxon>Salix</taxon>
    </lineage>
</organism>
<accession>A0A6N2K2M9</accession>
<dbReference type="AlphaFoldDB" id="A0A6N2K2M9"/>
<sequence length="157" mass="17583">MMPAKLGGEVDSDYSFSSESSKLSLSSSSSSSCYQKEDISNEAGTELKRKVKKLRSFKLARLPSLKLITRQPKTQSDDVSVLSSDTRSSQHSGRSPNYMRTTTSSNAKKENLQAISQTIAFTMQKSARTLARRSSFKPEKSLTRLSSMKFRRPLMRK</sequence>
<evidence type="ECO:0000256" key="1">
    <source>
        <dbReference type="SAM" id="MobiDB-lite"/>
    </source>
</evidence>
<feature type="region of interest" description="Disordered" evidence="1">
    <location>
        <begin position="131"/>
        <end position="157"/>
    </location>
</feature>